<organism evidence="4 5">
    <name type="scientific">Streptococcus ictaluri 707-05</name>
    <dbReference type="NCBI Taxonomy" id="764299"/>
    <lineage>
        <taxon>Bacteria</taxon>
        <taxon>Bacillati</taxon>
        <taxon>Bacillota</taxon>
        <taxon>Bacilli</taxon>
        <taxon>Lactobacillales</taxon>
        <taxon>Streptococcaceae</taxon>
        <taxon>Streptococcus</taxon>
    </lineage>
</organism>
<dbReference type="SUPFAM" id="SSF51905">
    <property type="entry name" value="FAD/NAD(P)-binding domain"/>
    <property type="match status" value="2"/>
</dbReference>
<dbReference type="InterPro" id="IPR036188">
    <property type="entry name" value="FAD/NAD-bd_sf"/>
</dbReference>
<sequence length="392" mass="43781">MGNSSISDEHVFFVALHFTTRELIIIGAGAAGIGFACALKRLKQDDFLVLEKGEIGDSFLKWPKTTRFITPSFTTNGFGFPDINAVVPNTSPAFTFEKEHLSGPEYAHYLSLLAKTYELPIKTQTSVTAIHRSKDIYELDTSDGKVSCDYLIMACGEFQLPNTQGIKGAELGMHYGQVDSFHVQSENPFIVIGGNESACDALTNLAYLGNEIHLFTNGFGKSESAPDPSISLSPITKERLKHIQENPQYHVHINEGKIARQIDRDEKGYQVTFQDGTKAHSKHKPILATGFRNASQAIGGQAVFDYDNDGIPQVTKDDESTISPNCFLIGPSLRHDQTIFCYIYKFRQRFLPIIAEIAKRDKWTLDSEEIDFFKANQMYLDNLDCCDVTYDC</sequence>
<comment type="caution">
    <text evidence="4">The sequence shown here is derived from an EMBL/GenBank/DDBJ whole genome shotgun (WGS) entry which is preliminary data.</text>
</comment>
<evidence type="ECO:0000256" key="3">
    <source>
        <dbReference type="ARBA" id="ARBA00023002"/>
    </source>
</evidence>
<dbReference type="InterPro" id="IPR050097">
    <property type="entry name" value="Ferredoxin-NADP_redctase_2"/>
</dbReference>
<dbReference type="eggNOG" id="COG2072">
    <property type="taxonomic scope" value="Bacteria"/>
</dbReference>
<evidence type="ECO:0000256" key="1">
    <source>
        <dbReference type="ARBA" id="ARBA00001974"/>
    </source>
</evidence>
<dbReference type="STRING" id="764299.STRIC_2475"/>
<dbReference type="Gene3D" id="3.50.50.60">
    <property type="entry name" value="FAD/NAD(P)-binding domain"/>
    <property type="match status" value="2"/>
</dbReference>
<protein>
    <submittedName>
        <fullName evidence="4">Pyridine nucleotide-disulfide oxidoreductase</fullName>
    </submittedName>
</protein>
<reference evidence="4 5" key="1">
    <citation type="journal article" date="2014" name="Int. J. Syst. Evol. Microbiol.">
        <title>Phylogenomics and the dynamic genome evolution of the genus Streptococcus.</title>
        <authorList>
            <consortium name="The Broad Institute Genome Sequencing Platform"/>
            <person name="Richards V.P."/>
            <person name="Palmer S.R."/>
            <person name="Pavinski Bitar P.D."/>
            <person name="Qin X."/>
            <person name="Weinstock G.M."/>
            <person name="Highlander S.K."/>
            <person name="Town C.D."/>
            <person name="Burne R.A."/>
            <person name="Stanhope M.J."/>
        </authorList>
    </citation>
    <scope>NUCLEOTIDE SEQUENCE [LARGE SCALE GENOMIC DNA]</scope>
    <source>
        <strain evidence="4 5">707-05</strain>
    </source>
</reference>
<comment type="cofactor">
    <cofactor evidence="1">
        <name>FAD</name>
        <dbReference type="ChEBI" id="CHEBI:57692"/>
    </cofactor>
</comment>
<evidence type="ECO:0000313" key="5">
    <source>
        <dbReference type="Proteomes" id="UP000003330"/>
    </source>
</evidence>
<name>G5K267_9STRE</name>
<evidence type="ECO:0000256" key="2">
    <source>
        <dbReference type="ARBA" id="ARBA00022630"/>
    </source>
</evidence>
<keyword evidence="5" id="KW-1185">Reference proteome</keyword>
<dbReference type="AlphaFoldDB" id="G5K267"/>
<gene>
    <name evidence="4" type="ORF">STRIC_2475</name>
</gene>
<keyword evidence="2" id="KW-0285">Flavoprotein</keyword>
<dbReference type="EMBL" id="AEUX02000005">
    <property type="protein sequence ID" value="EHI69988.1"/>
    <property type="molecule type" value="Genomic_DNA"/>
</dbReference>
<evidence type="ECO:0000313" key="4">
    <source>
        <dbReference type="EMBL" id="EHI69988.1"/>
    </source>
</evidence>
<dbReference type="Proteomes" id="UP000003330">
    <property type="component" value="Unassembled WGS sequence"/>
</dbReference>
<keyword evidence="3" id="KW-0560">Oxidoreductase</keyword>
<accession>G5K267</accession>
<dbReference type="Pfam" id="PF13738">
    <property type="entry name" value="Pyr_redox_3"/>
    <property type="match status" value="1"/>
</dbReference>
<proteinExistence type="predicted"/>
<dbReference type="PANTHER" id="PTHR48105">
    <property type="entry name" value="THIOREDOXIN REDUCTASE 1-RELATED-RELATED"/>
    <property type="match status" value="1"/>
</dbReference>
<dbReference type="GO" id="GO:0016491">
    <property type="term" value="F:oxidoreductase activity"/>
    <property type="evidence" value="ECO:0007669"/>
    <property type="project" value="UniProtKB-KW"/>
</dbReference>